<dbReference type="Proteomes" id="UP000054485">
    <property type="component" value="Unassembled WGS sequence"/>
</dbReference>
<protein>
    <submittedName>
        <fullName evidence="1">Uncharacterized protein</fullName>
    </submittedName>
</protein>
<evidence type="ECO:0000313" key="1">
    <source>
        <dbReference type="EMBL" id="KIK44824.1"/>
    </source>
</evidence>
<keyword evidence="2" id="KW-1185">Reference proteome</keyword>
<reference evidence="1 2" key="1">
    <citation type="submission" date="2014-04" db="EMBL/GenBank/DDBJ databases">
        <authorList>
            <consortium name="DOE Joint Genome Institute"/>
            <person name="Kuo A."/>
            <person name="Ruytinx J."/>
            <person name="Rineau F."/>
            <person name="Colpaert J."/>
            <person name="Kohler A."/>
            <person name="Nagy L.G."/>
            <person name="Floudas D."/>
            <person name="Copeland A."/>
            <person name="Barry K.W."/>
            <person name="Cichocki N."/>
            <person name="Veneault-Fourrey C."/>
            <person name="LaButti K."/>
            <person name="Lindquist E.A."/>
            <person name="Lipzen A."/>
            <person name="Lundell T."/>
            <person name="Morin E."/>
            <person name="Murat C."/>
            <person name="Sun H."/>
            <person name="Tunlid A."/>
            <person name="Henrissat B."/>
            <person name="Grigoriev I.V."/>
            <person name="Hibbett D.S."/>
            <person name="Martin F."/>
            <person name="Nordberg H.P."/>
            <person name="Cantor M.N."/>
            <person name="Hua S.X."/>
        </authorList>
    </citation>
    <scope>NUCLEOTIDE SEQUENCE [LARGE SCALE GENOMIC DNA]</scope>
    <source>
        <strain evidence="1 2">UH-Slu-Lm8-n1</strain>
    </source>
</reference>
<reference evidence="2" key="2">
    <citation type="submission" date="2015-01" db="EMBL/GenBank/DDBJ databases">
        <title>Evolutionary Origins and Diversification of the Mycorrhizal Mutualists.</title>
        <authorList>
            <consortium name="DOE Joint Genome Institute"/>
            <consortium name="Mycorrhizal Genomics Consortium"/>
            <person name="Kohler A."/>
            <person name="Kuo A."/>
            <person name="Nagy L.G."/>
            <person name="Floudas D."/>
            <person name="Copeland A."/>
            <person name="Barry K.W."/>
            <person name="Cichocki N."/>
            <person name="Veneault-Fourrey C."/>
            <person name="LaButti K."/>
            <person name="Lindquist E.A."/>
            <person name="Lipzen A."/>
            <person name="Lundell T."/>
            <person name="Morin E."/>
            <person name="Murat C."/>
            <person name="Riley R."/>
            <person name="Ohm R."/>
            <person name="Sun H."/>
            <person name="Tunlid A."/>
            <person name="Henrissat B."/>
            <person name="Grigoriev I.V."/>
            <person name="Hibbett D.S."/>
            <person name="Martin F."/>
        </authorList>
    </citation>
    <scope>NUCLEOTIDE SEQUENCE [LARGE SCALE GENOMIC DNA]</scope>
    <source>
        <strain evidence="2">UH-Slu-Lm8-n1</strain>
    </source>
</reference>
<name>A0A0D0B4H5_9AGAM</name>
<evidence type="ECO:0000313" key="2">
    <source>
        <dbReference type="Proteomes" id="UP000054485"/>
    </source>
</evidence>
<dbReference type="InParanoid" id="A0A0D0B4H5"/>
<dbReference type="OrthoDB" id="10509152at2759"/>
<proteinExistence type="predicted"/>
<accession>A0A0D0B4H5</accession>
<organism evidence="1 2">
    <name type="scientific">Suillus luteus UH-Slu-Lm8-n1</name>
    <dbReference type="NCBI Taxonomy" id="930992"/>
    <lineage>
        <taxon>Eukaryota</taxon>
        <taxon>Fungi</taxon>
        <taxon>Dikarya</taxon>
        <taxon>Basidiomycota</taxon>
        <taxon>Agaricomycotina</taxon>
        <taxon>Agaricomycetes</taxon>
        <taxon>Agaricomycetidae</taxon>
        <taxon>Boletales</taxon>
        <taxon>Suillineae</taxon>
        <taxon>Suillaceae</taxon>
        <taxon>Suillus</taxon>
    </lineage>
</organism>
<sequence>MSWVLLTASFPEVGVRRALVFRRRGRDQRSADENITPHHIPEERLTRIIDRIVCKIDKIDLVIVILSDLGEHGHQDSRCTIDMICRLVILVHSEGSQDHRPESSCAMKDPLDVGLKIGSVYFVIRNHVNNEIQARVALAIVRAHRFR</sequence>
<dbReference type="AlphaFoldDB" id="A0A0D0B4H5"/>
<dbReference type="HOGENOM" id="CLU_1769334_0_0_1"/>
<dbReference type="EMBL" id="KN835183">
    <property type="protein sequence ID" value="KIK44824.1"/>
    <property type="molecule type" value="Genomic_DNA"/>
</dbReference>
<gene>
    <name evidence="1" type="ORF">CY34DRAFT_802289</name>
</gene>